<accession>A0ACC8ELW7</accession>
<organism evidence="1 2">
    <name type="scientific">Cenococcum geophilum 1.58</name>
    <dbReference type="NCBI Taxonomy" id="794803"/>
    <lineage>
        <taxon>Eukaryota</taxon>
        <taxon>Fungi</taxon>
        <taxon>Dikarya</taxon>
        <taxon>Ascomycota</taxon>
        <taxon>Pezizomycotina</taxon>
        <taxon>Dothideomycetes</taxon>
        <taxon>Pleosporomycetidae</taxon>
        <taxon>Gloniales</taxon>
        <taxon>Gloniaceae</taxon>
        <taxon>Cenococcum</taxon>
    </lineage>
</organism>
<keyword evidence="1" id="KW-0489">Methyltransferase</keyword>
<proteinExistence type="predicted"/>
<dbReference type="EMBL" id="KV748262">
    <property type="protein sequence ID" value="OCK87368.1"/>
    <property type="molecule type" value="Genomic_DNA"/>
</dbReference>
<keyword evidence="2" id="KW-1185">Reference proteome</keyword>
<evidence type="ECO:0000313" key="2">
    <source>
        <dbReference type="Proteomes" id="UP000250078"/>
    </source>
</evidence>
<protein>
    <submittedName>
        <fullName evidence="1">S-adenosyl-L-methionine-dependent methyltransferase</fullName>
    </submittedName>
</protein>
<name>A0ACC8ELW7_9PEZI</name>
<dbReference type="Proteomes" id="UP000250078">
    <property type="component" value="Unassembled WGS sequence"/>
</dbReference>
<sequence length="327" mass="38011">MDFSDPHIPIDEMYAYTEYDENDDKATYSSGRTLATSITRYRYENGRRYHAFRDGEYYQPNDAQHSSYELIVHHLWLLTLEDKLFVAPLQNPKRILDIGTGTGLWAADIADFFPEAEVTGTDLSPTQVTGAPYNVRFEIDDCCSEWTYPENSFDFVHMRGLTGSIGDWGYLYEQAFKHIQPGGYLEHLEFGIYTSASPDSNNPADVLYRRLSDLICEAGDKMGKEFRVAERIADRMRRAGFVDVVEKKFIWPIGPWSSDTKLKEIGRWNQRNWEEGLEGWVMALYTRMLGWSGTDVRDFVEDMKKVVRDRSQHFWHEVRVVYGRKPA</sequence>
<gene>
    <name evidence="1" type="ORF">K441DRAFT_670946</name>
</gene>
<keyword evidence="1" id="KW-0808">Transferase</keyword>
<evidence type="ECO:0000313" key="1">
    <source>
        <dbReference type="EMBL" id="OCK87368.1"/>
    </source>
</evidence>
<reference evidence="1 2" key="1">
    <citation type="journal article" date="2016" name="Nat. Commun.">
        <title>Ectomycorrhizal ecology is imprinted in the genome of the dominant symbiotic fungus Cenococcum geophilum.</title>
        <authorList>
            <consortium name="DOE Joint Genome Institute"/>
            <person name="Peter M."/>
            <person name="Kohler A."/>
            <person name="Ohm R.A."/>
            <person name="Kuo A."/>
            <person name="Krutzmann J."/>
            <person name="Morin E."/>
            <person name="Arend M."/>
            <person name="Barry K.W."/>
            <person name="Binder M."/>
            <person name="Choi C."/>
            <person name="Clum A."/>
            <person name="Copeland A."/>
            <person name="Grisel N."/>
            <person name="Haridas S."/>
            <person name="Kipfer T."/>
            <person name="LaButti K."/>
            <person name="Lindquist E."/>
            <person name="Lipzen A."/>
            <person name="Maire R."/>
            <person name="Meier B."/>
            <person name="Mihaltcheva S."/>
            <person name="Molinier V."/>
            <person name="Murat C."/>
            <person name="Poggeler S."/>
            <person name="Quandt C.A."/>
            <person name="Sperisen C."/>
            <person name="Tritt A."/>
            <person name="Tisserant E."/>
            <person name="Crous P.W."/>
            <person name="Henrissat B."/>
            <person name="Nehls U."/>
            <person name="Egli S."/>
            <person name="Spatafora J.W."/>
            <person name="Grigoriev I.V."/>
            <person name="Martin F.M."/>
        </authorList>
    </citation>
    <scope>NUCLEOTIDE SEQUENCE [LARGE SCALE GENOMIC DNA]</scope>
    <source>
        <strain evidence="1 2">1.58</strain>
    </source>
</reference>